<dbReference type="Proteomes" id="UP000472372">
    <property type="component" value="Chromosome 3"/>
</dbReference>
<organism evidence="1 2">
    <name type="scientific">Pyrenophora teres f. teres</name>
    <dbReference type="NCBI Taxonomy" id="97479"/>
    <lineage>
        <taxon>Eukaryota</taxon>
        <taxon>Fungi</taxon>
        <taxon>Dikarya</taxon>
        <taxon>Ascomycota</taxon>
        <taxon>Pezizomycotina</taxon>
        <taxon>Dothideomycetes</taxon>
        <taxon>Pleosporomycetidae</taxon>
        <taxon>Pleosporales</taxon>
        <taxon>Pleosporineae</taxon>
        <taxon>Pleosporaceae</taxon>
        <taxon>Pyrenophora</taxon>
    </lineage>
</organism>
<evidence type="ECO:0000313" key="2">
    <source>
        <dbReference type="Proteomes" id="UP000472372"/>
    </source>
</evidence>
<dbReference type="AlphaFoldDB" id="A0A6S6VZ15"/>
<name>A0A6S6VZ15_9PLEO</name>
<gene>
    <name evidence="1" type="ORF">PTTW11_04433</name>
</gene>
<proteinExistence type="predicted"/>
<protein>
    <submittedName>
        <fullName evidence="1">Uncharacterized protein</fullName>
    </submittedName>
</protein>
<accession>A0A6S6VZ15</accession>
<sequence length="115" mass="11907">MSPRNAINGTTTTVVPPCSAHAGNMNNKLLPAPVGITATTGLSPAVIALIAASCTPRNLASSPIMRFSCALASIFLSCCYRSTLASSASLSNGALFRLLLLLWSSTPAWKPKNLC</sequence>
<reference evidence="1" key="1">
    <citation type="submission" date="2021-02" db="EMBL/GenBank/DDBJ databases">
        <authorList>
            <person name="Syme A R."/>
            <person name="Syme A R."/>
            <person name="Moolhuijzen P."/>
        </authorList>
    </citation>
    <scope>NUCLEOTIDE SEQUENCE</scope>
    <source>
        <strain evidence="1">W1-1</strain>
    </source>
</reference>
<evidence type="ECO:0000313" key="1">
    <source>
        <dbReference type="EMBL" id="CAE7028440.1"/>
    </source>
</evidence>
<dbReference type="EMBL" id="HG992979">
    <property type="protein sequence ID" value="CAE7028440.1"/>
    <property type="molecule type" value="Genomic_DNA"/>
</dbReference>